<gene>
    <name evidence="1" type="ORF">AB0I48_25145</name>
</gene>
<dbReference type="RefSeq" id="WP_109528088.1">
    <property type="nucleotide sequence ID" value="NZ_JBEXKW010000025.1"/>
</dbReference>
<reference evidence="1 2" key="1">
    <citation type="submission" date="2024-06" db="EMBL/GenBank/DDBJ databases">
        <title>The Natural Products Discovery Center: Release of the First 8490 Sequenced Strains for Exploring Actinobacteria Biosynthetic Diversity.</title>
        <authorList>
            <person name="Kalkreuter E."/>
            <person name="Kautsar S.A."/>
            <person name="Yang D."/>
            <person name="Bader C.D."/>
            <person name="Teijaro C.N."/>
            <person name="Fluegel L."/>
            <person name="Davis C.M."/>
            <person name="Simpson J.R."/>
            <person name="Lauterbach L."/>
            <person name="Steele A.D."/>
            <person name="Gui C."/>
            <person name="Meng S."/>
            <person name="Li G."/>
            <person name="Viehrig K."/>
            <person name="Ye F."/>
            <person name="Su P."/>
            <person name="Kiefer A.F."/>
            <person name="Nichols A."/>
            <person name="Cepeda A.J."/>
            <person name="Yan W."/>
            <person name="Fan B."/>
            <person name="Jiang Y."/>
            <person name="Adhikari A."/>
            <person name="Zheng C.-J."/>
            <person name="Schuster L."/>
            <person name="Cowan T.M."/>
            <person name="Smanski M.J."/>
            <person name="Chevrette M.G."/>
            <person name="De Carvalho L.P.S."/>
            <person name="Shen B."/>
        </authorList>
    </citation>
    <scope>NUCLEOTIDE SEQUENCE [LARGE SCALE GENOMIC DNA]</scope>
    <source>
        <strain evidence="1 2">NPDC050403</strain>
    </source>
</reference>
<comment type="caution">
    <text evidence="1">The sequence shown here is derived from an EMBL/GenBank/DDBJ whole genome shotgun (WGS) entry which is preliminary data.</text>
</comment>
<protein>
    <recommendedName>
        <fullName evidence="3">CopG family transcriptional regulator</fullName>
    </recommendedName>
</protein>
<dbReference type="EMBL" id="JBFAKC010000012">
    <property type="protein sequence ID" value="MEV0710857.1"/>
    <property type="molecule type" value="Genomic_DNA"/>
</dbReference>
<proteinExistence type="predicted"/>
<name>A0ABV3FZJ7_9NOCA</name>
<evidence type="ECO:0008006" key="3">
    <source>
        <dbReference type="Google" id="ProtNLM"/>
    </source>
</evidence>
<organism evidence="1 2">
    <name type="scientific">Nocardia aurea</name>
    <dbReference type="NCBI Taxonomy" id="2144174"/>
    <lineage>
        <taxon>Bacteria</taxon>
        <taxon>Bacillati</taxon>
        <taxon>Actinomycetota</taxon>
        <taxon>Actinomycetes</taxon>
        <taxon>Mycobacteriales</taxon>
        <taxon>Nocardiaceae</taxon>
        <taxon>Nocardia</taxon>
    </lineage>
</organism>
<evidence type="ECO:0000313" key="1">
    <source>
        <dbReference type="EMBL" id="MEV0710857.1"/>
    </source>
</evidence>
<accession>A0ABV3FZJ7</accession>
<dbReference type="Proteomes" id="UP001551695">
    <property type="component" value="Unassembled WGS sequence"/>
</dbReference>
<evidence type="ECO:0000313" key="2">
    <source>
        <dbReference type="Proteomes" id="UP001551695"/>
    </source>
</evidence>
<sequence>MALIDFDDLPTATADVLRRRARGAGLGPAEYVRRELISRARTRVPDDAVVDFVEQQGCLPGPVIDTDAVAVIHSYDMPFDVLDRFARRASATGMPVGEYVRGQLIAMARRSTVDDAMGEFEEAMRADPSLDMDMNEIAASIRYARGL</sequence>
<keyword evidence="2" id="KW-1185">Reference proteome</keyword>